<accession>A0A238F5M1</accession>
<evidence type="ECO:0000313" key="2">
    <source>
        <dbReference type="Proteomes" id="UP000198372"/>
    </source>
</evidence>
<dbReference type="STRING" id="269621.A0A238F5M1"/>
<organism evidence="1 2">
    <name type="scientific">Microbotryum intermedium</name>
    <dbReference type="NCBI Taxonomy" id="269621"/>
    <lineage>
        <taxon>Eukaryota</taxon>
        <taxon>Fungi</taxon>
        <taxon>Dikarya</taxon>
        <taxon>Basidiomycota</taxon>
        <taxon>Pucciniomycotina</taxon>
        <taxon>Microbotryomycetes</taxon>
        <taxon>Microbotryales</taxon>
        <taxon>Microbotryaceae</taxon>
        <taxon>Microbotryum</taxon>
    </lineage>
</organism>
<sequence>MLEAAEWNEDDSGFQVVHLSKRGGDMFVTWKQKDGTCVLSGESLIVSSGKIFLP</sequence>
<keyword evidence="2" id="KW-1185">Reference proteome</keyword>
<gene>
    <name evidence="1" type="ORF">BQ2448_2240</name>
</gene>
<name>A0A238F5M1_9BASI</name>
<dbReference type="Proteomes" id="UP000198372">
    <property type="component" value="Unassembled WGS sequence"/>
</dbReference>
<dbReference type="EMBL" id="FMSP01000004">
    <property type="protein sequence ID" value="SCV69220.1"/>
    <property type="molecule type" value="Genomic_DNA"/>
</dbReference>
<protein>
    <submittedName>
        <fullName evidence="1">BQ2448_2240 protein</fullName>
    </submittedName>
</protein>
<reference evidence="2" key="1">
    <citation type="submission" date="2016-09" db="EMBL/GenBank/DDBJ databases">
        <authorList>
            <person name="Jeantristanb JTB J.-T."/>
            <person name="Ricardo R."/>
        </authorList>
    </citation>
    <scope>NUCLEOTIDE SEQUENCE [LARGE SCALE GENOMIC DNA]</scope>
</reference>
<proteinExistence type="predicted"/>
<evidence type="ECO:0000313" key="1">
    <source>
        <dbReference type="EMBL" id="SCV69220.1"/>
    </source>
</evidence>
<dbReference type="AlphaFoldDB" id="A0A238F5M1"/>
<dbReference type="OrthoDB" id="75169at2759"/>